<dbReference type="InterPro" id="IPR036514">
    <property type="entry name" value="SGNH_hydro_sf"/>
</dbReference>
<reference evidence="1 2" key="1">
    <citation type="submission" date="2021-03" db="EMBL/GenBank/DDBJ databases">
        <title>Succinivibrio sp. nov. isolated from feces of cow.</title>
        <authorList>
            <person name="Choi J.-Y."/>
        </authorList>
    </citation>
    <scope>NUCLEOTIDE SEQUENCE [LARGE SCALE GENOMIC DNA]</scope>
    <source>
        <strain evidence="1 2">AGMB01872</strain>
    </source>
</reference>
<comment type="caution">
    <text evidence="1">The sequence shown here is derived from an EMBL/GenBank/DDBJ whole genome shotgun (WGS) entry which is preliminary data.</text>
</comment>
<dbReference type="Proteomes" id="UP000731465">
    <property type="component" value="Unassembled WGS sequence"/>
</dbReference>
<evidence type="ECO:0000313" key="1">
    <source>
        <dbReference type="EMBL" id="MBW7569278.1"/>
    </source>
</evidence>
<evidence type="ECO:0000313" key="2">
    <source>
        <dbReference type="Proteomes" id="UP000731465"/>
    </source>
</evidence>
<proteinExistence type="predicted"/>
<dbReference type="Gene3D" id="3.40.50.1110">
    <property type="entry name" value="SGNH hydrolase"/>
    <property type="match status" value="1"/>
</dbReference>
<protein>
    <submittedName>
        <fullName evidence="1">SGNH/GDSL hydrolase family protein</fullName>
    </submittedName>
</protein>
<dbReference type="GO" id="GO:0016787">
    <property type="term" value="F:hydrolase activity"/>
    <property type="evidence" value="ECO:0007669"/>
    <property type="project" value="UniProtKB-KW"/>
</dbReference>
<sequence>MAASKDEKDYVHIVANHLKAKVHAYNFSIWEVSSKDRGEFLSLLDNYLDPRIDLITIQLGENANDLSTWKNDWIDLINYIKTKNEKAKIVIVGDFWSFPKRDEGKIEAAKQCGVIFIDLSDIKENKTYQSCMNCTVIDDEGKAHQITHNGVAAHPGDLGMKEIAMRIISSI</sequence>
<dbReference type="RefSeq" id="WP_219935648.1">
    <property type="nucleotide sequence ID" value="NZ_JAGFNY010000001.1"/>
</dbReference>
<accession>A0ABS7DD91</accession>
<keyword evidence="1" id="KW-0378">Hydrolase</keyword>
<dbReference type="EMBL" id="JAGFNY010000001">
    <property type="protein sequence ID" value="MBW7569278.1"/>
    <property type="molecule type" value="Genomic_DNA"/>
</dbReference>
<keyword evidence="2" id="KW-1185">Reference proteome</keyword>
<dbReference type="CDD" id="cd00229">
    <property type="entry name" value="SGNH_hydrolase"/>
    <property type="match status" value="1"/>
</dbReference>
<gene>
    <name evidence="1" type="ORF">J5V48_00005</name>
</gene>
<dbReference type="SUPFAM" id="SSF52266">
    <property type="entry name" value="SGNH hydrolase"/>
    <property type="match status" value="1"/>
</dbReference>
<name>A0ABS7DD91_9GAMM</name>
<organism evidence="1 2">
    <name type="scientific">Succinivibrio faecicola</name>
    <dbReference type="NCBI Taxonomy" id="2820300"/>
    <lineage>
        <taxon>Bacteria</taxon>
        <taxon>Pseudomonadati</taxon>
        <taxon>Pseudomonadota</taxon>
        <taxon>Gammaproteobacteria</taxon>
        <taxon>Aeromonadales</taxon>
        <taxon>Succinivibrionaceae</taxon>
        <taxon>Succinivibrio</taxon>
    </lineage>
</organism>